<evidence type="ECO:0000313" key="3">
    <source>
        <dbReference type="EMBL" id="GJS73533.1"/>
    </source>
</evidence>
<reference evidence="3" key="1">
    <citation type="journal article" date="2022" name="Int. J. Mol. Sci.">
        <title>Draft Genome of Tanacetum Coccineum: Genomic Comparison of Closely Related Tanacetum-Family Plants.</title>
        <authorList>
            <person name="Yamashiro T."/>
            <person name="Shiraishi A."/>
            <person name="Nakayama K."/>
            <person name="Satake H."/>
        </authorList>
    </citation>
    <scope>NUCLEOTIDE SEQUENCE</scope>
</reference>
<keyword evidence="1" id="KW-0472">Membrane</keyword>
<organism evidence="3 4">
    <name type="scientific">Tanacetum coccineum</name>
    <dbReference type="NCBI Taxonomy" id="301880"/>
    <lineage>
        <taxon>Eukaryota</taxon>
        <taxon>Viridiplantae</taxon>
        <taxon>Streptophyta</taxon>
        <taxon>Embryophyta</taxon>
        <taxon>Tracheophyta</taxon>
        <taxon>Spermatophyta</taxon>
        <taxon>Magnoliopsida</taxon>
        <taxon>eudicotyledons</taxon>
        <taxon>Gunneridae</taxon>
        <taxon>Pentapetalae</taxon>
        <taxon>asterids</taxon>
        <taxon>campanulids</taxon>
        <taxon>Asterales</taxon>
        <taxon>Asteraceae</taxon>
        <taxon>Asteroideae</taxon>
        <taxon>Anthemideae</taxon>
        <taxon>Anthemidinae</taxon>
        <taxon>Tanacetum</taxon>
    </lineage>
</organism>
<keyword evidence="1" id="KW-0812">Transmembrane</keyword>
<keyword evidence="1" id="KW-1133">Transmembrane helix</keyword>
<evidence type="ECO:0000313" key="4">
    <source>
        <dbReference type="Proteomes" id="UP001151760"/>
    </source>
</evidence>
<proteinExistence type="predicted"/>
<feature type="transmembrane region" description="Helical" evidence="1">
    <location>
        <begin position="172"/>
        <end position="192"/>
    </location>
</feature>
<feature type="transmembrane region" description="Helical" evidence="1">
    <location>
        <begin position="288"/>
        <end position="307"/>
    </location>
</feature>
<evidence type="ECO:0000259" key="2">
    <source>
        <dbReference type="Pfam" id="PF07727"/>
    </source>
</evidence>
<accession>A0ABQ4Y9D2</accession>
<name>A0ABQ4Y9D2_9ASTR</name>
<dbReference type="Proteomes" id="UP001151760">
    <property type="component" value="Unassembled WGS sequence"/>
</dbReference>
<evidence type="ECO:0000256" key="1">
    <source>
        <dbReference type="SAM" id="Phobius"/>
    </source>
</evidence>
<dbReference type="Pfam" id="PF07727">
    <property type="entry name" value="RVT_2"/>
    <property type="match status" value="1"/>
</dbReference>
<dbReference type="EMBL" id="BQNB010010162">
    <property type="protein sequence ID" value="GJS73533.1"/>
    <property type="molecule type" value="Genomic_DNA"/>
</dbReference>
<feature type="transmembrane region" description="Helical" evidence="1">
    <location>
        <begin position="212"/>
        <end position="228"/>
    </location>
</feature>
<gene>
    <name evidence="3" type="ORF">Tco_0706374</name>
</gene>
<feature type="domain" description="Reverse transcriptase Ty1/copia-type" evidence="2">
    <location>
        <begin position="53"/>
        <end position="132"/>
    </location>
</feature>
<keyword evidence="4" id="KW-1185">Reference proteome</keyword>
<sequence length="315" mass="36160">MFTRFRVGTNRPVERLTLHVSSVSPLPRSYREAFNDVNWQSAMRDEYNALIKNSTWTLVPRPPDVNVVWCMWLFRYKYLADGTLSRYKARLVANGSTQLEGIDVDETFSLVVKPGTIRTVLSLATSLSHPLHFYGCLFDIGQFPSARCHECILHKDYLRLFTLTYSSRFSRLLLIWLSVLASAALLCAQTGPRYWLAICNLIFSRPDITYDVQQVCLICLISGALLYASKRSWLCVVMQIGLAAPTTSVRLRVTVFFRWQNLLSWSVSVNLTTYFLPYKVYRLPRQNLYGVANALLAESCLVLYRLIAVKYTYSL</sequence>
<reference evidence="3" key="2">
    <citation type="submission" date="2022-01" db="EMBL/GenBank/DDBJ databases">
        <authorList>
            <person name="Yamashiro T."/>
            <person name="Shiraishi A."/>
            <person name="Satake H."/>
            <person name="Nakayama K."/>
        </authorList>
    </citation>
    <scope>NUCLEOTIDE SEQUENCE</scope>
</reference>
<protein>
    <submittedName>
        <fullName evidence="3">Ribonuclease H-like domain-containing protein</fullName>
    </submittedName>
</protein>
<comment type="caution">
    <text evidence="3">The sequence shown here is derived from an EMBL/GenBank/DDBJ whole genome shotgun (WGS) entry which is preliminary data.</text>
</comment>
<dbReference type="InterPro" id="IPR013103">
    <property type="entry name" value="RVT_2"/>
</dbReference>